<evidence type="ECO:0000313" key="1">
    <source>
        <dbReference type="EMBL" id="KAF7718950.1"/>
    </source>
</evidence>
<evidence type="ECO:0000313" key="2">
    <source>
        <dbReference type="Proteomes" id="UP000631181"/>
    </source>
</evidence>
<accession>A0A8J8WJE2</accession>
<dbReference type="EMBL" id="WIWV01000010">
    <property type="protein sequence ID" value="KAF7718950.1"/>
    <property type="molecule type" value="Genomic_DNA"/>
</dbReference>
<reference evidence="1" key="1">
    <citation type="journal article" date="2020" name="Front. Microbiol.">
        <title>Gene regulatory networks of Penicillium echinulatum 2HH and Penicillium oxalicum 114-2 inferred by a computational biology approach.</title>
        <authorList>
            <person name="Lenz A.R."/>
            <person name="Galan-Vasquez E."/>
            <person name="Balbinot E."/>
            <person name="De Abreu F.P."/>
            <person name="De Oliveira N.S."/>
            <person name="Da Rosa L.O."/>
            <person name="De Avila E Silva S."/>
            <person name="Camassola M."/>
            <person name="Dillon A.J.P."/>
            <person name="Perez-Rueda E."/>
        </authorList>
    </citation>
    <scope>NUCLEOTIDE SEQUENCE</scope>
    <source>
        <strain evidence="1">S1M29</strain>
    </source>
</reference>
<dbReference type="OrthoDB" id="4346592at2759"/>
<gene>
    <name evidence="1" type="ORF">PECM_000337</name>
</gene>
<dbReference type="AlphaFoldDB" id="A0A8J8WJE2"/>
<keyword evidence="2" id="KW-1185">Reference proteome</keyword>
<proteinExistence type="predicted"/>
<protein>
    <submittedName>
        <fullName evidence="1">Uncharacterized protein</fullName>
    </submittedName>
</protein>
<name>A0A8J8WJE2_9EURO</name>
<sequence length="99" mass="11731">MYVNVHFEPADAHLCDHRLLKSLLWLIENDEATLTDCREDDYTENCLSIKVRASSEEEAYHKAEKRVKSWIRRYDDEGLPFERTDVFQVGLGLYYEARC</sequence>
<organism evidence="1 2">
    <name type="scientific">Penicillium ucsense</name>
    <dbReference type="NCBI Taxonomy" id="2839758"/>
    <lineage>
        <taxon>Eukaryota</taxon>
        <taxon>Fungi</taxon>
        <taxon>Dikarya</taxon>
        <taxon>Ascomycota</taxon>
        <taxon>Pezizomycotina</taxon>
        <taxon>Eurotiomycetes</taxon>
        <taxon>Eurotiomycetidae</taxon>
        <taxon>Eurotiales</taxon>
        <taxon>Aspergillaceae</taxon>
        <taxon>Penicillium</taxon>
    </lineage>
</organism>
<comment type="caution">
    <text evidence="1">The sequence shown here is derived from an EMBL/GenBank/DDBJ whole genome shotgun (WGS) entry which is preliminary data.</text>
</comment>
<dbReference type="Proteomes" id="UP000631181">
    <property type="component" value="Unassembled WGS sequence"/>
</dbReference>